<reference evidence="5 6" key="1">
    <citation type="journal article" date="2010" name="Science">
        <title>Genomic analysis of organismal complexity in the multicellular green alga Volvox carteri.</title>
        <authorList>
            <person name="Prochnik S.E."/>
            <person name="Umen J."/>
            <person name="Nedelcu A.M."/>
            <person name="Hallmann A."/>
            <person name="Miller S.M."/>
            <person name="Nishii I."/>
            <person name="Ferris P."/>
            <person name="Kuo A."/>
            <person name="Mitros T."/>
            <person name="Fritz-Laylin L.K."/>
            <person name="Hellsten U."/>
            <person name="Chapman J."/>
            <person name="Simakov O."/>
            <person name="Rensing S.A."/>
            <person name="Terry A."/>
            <person name="Pangilinan J."/>
            <person name="Kapitonov V."/>
            <person name="Jurka J."/>
            <person name="Salamov A."/>
            <person name="Shapiro H."/>
            <person name="Schmutz J."/>
            <person name="Grimwood J."/>
            <person name="Lindquist E."/>
            <person name="Lucas S."/>
            <person name="Grigoriev I.V."/>
            <person name="Schmitt R."/>
            <person name="Kirk D."/>
            <person name="Rokhsar D.S."/>
        </authorList>
    </citation>
    <scope>NUCLEOTIDE SEQUENCE [LARGE SCALE GENOMIC DNA]</scope>
    <source>
        <strain evidence="6">f. Nagariensis / Eve</strain>
    </source>
</reference>
<dbReference type="SMART" id="SM00744">
    <property type="entry name" value="RINGv"/>
    <property type="match status" value="1"/>
</dbReference>
<dbReference type="InterPro" id="IPR013083">
    <property type="entry name" value="Znf_RING/FYVE/PHD"/>
</dbReference>
<evidence type="ECO:0000259" key="4">
    <source>
        <dbReference type="PROSITE" id="PS51292"/>
    </source>
</evidence>
<dbReference type="InParanoid" id="D8TTB9"/>
<dbReference type="PROSITE" id="PS51292">
    <property type="entry name" value="ZF_RING_CH"/>
    <property type="match status" value="1"/>
</dbReference>
<dbReference type="AlphaFoldDB" id="D8TTB9"/>
<name>D8TTB9_VOLCA</name>
<evidence type="ECO:0000313" key="6">
    <source>
        <dbReference type="Proteomes" id="UP000001058"/>
    </source>
</evidence>
<dbReference type="GO" id="GO:0008270">
    <property type="term" value="F:zinc ion binding"/>
    <property type="evidence" value="ECO:0007669"/>
    <property type="project" value="UniProtKB-KW"/>
</dbReference>
<organism evidence="6">
    <name type="scientific">Volvox carteri f. nagariensis</name>
    <dbReference type="NCBI Taxonomy" id="3068"/>
    <lineage>
        <taxon>Eukaryota</taxon>
        <taxon>Viridiplantae</taxon>
        <taxon>Chlorophyta</taxon>
        <taxon>core chlorophytes</taxon>
        <taxon>Chlorophyceae</taxon>
        <taxon>CS clade</taxon>
        <taxon>Chlamydomonadales</taxon>
        <taxon>Volvocaceae</taxon>
        <taxon>Volvox</taxon>
    </lineage>
</organism>
<dbReference type="InterPro" id="IPR011016">
    <property type="entry name" value="Znf_RING-CH"/>
</dbReference>
<keyword evidence="6" id="KW-1185">Reference proteome</keyword>
<feature type="domain" description="RING-CH-type" evidence="4">
    <location>
        <begin position="12"/>
        <end position="70"/>
    </location>
</feature>
<dbReference type="Gene3D" id="3.30.40.10">
    <property type="entry name" value="Zinc/RING finger domain, C3HC4 (zinc finger)"/>
    <property type="match status" value="1"/>
</dbReference>
<evidence type="ECO:0000256" key="1">
    <source>
        <dbReference type="ARBA" id="ARBA00022723"/>
    </source>
</evidence>
<keyword evidence="2" id="KW-0863">Zinc-finger</keyword>
<evidence type="ECO:0000256" key="2">
    <source>
        <dbReference type="ARBA" id="ARBA00022771"/>
    </source>
</evidence>
<sequence length="180" mass="19904">MEVSPVTRPLLTEPGEQETCWICFDSSSQSRKLVKPCLCPRYVHSACLAQWQVSAPELTPQQEHRLSREEYPPWTTSITPVHLQPNTAQVQPWMAVICGDEVVNIAVRPGPQGLEEFQETIRRLFGFTQDCDIEVTFQCRTPLGGAPVTLHGFQCYDAAAVCAAISANSRVVMGEGTDLA</sequence>
<dbReference type="SUPFAM" id="SSF57850">
    <property type="entry name" value="RING/U-box"/>
    <property type="match status" value="1"/>
</dbReference>
<proteinExistence type="predicted"/>
<dbReference type="EMBL" id="GL378336">
    <property type="protein sequence ID" value="EFJ49279.1"/>
    <property type="molecule type" value="Genomic_DNA"/>
</dbReference>
<evidence type="ECO:0000256" key="3">
    <source>
        <dbReference type="ARBA" id="ARBA00022833"/>
    </source>
</evidence>
<dbReference type="RefSeq" id="XP_002949727.1">
    <property type="nucleotide sequence ID" value="XM_002949681.1"/>
</dbReference>
<dbReference type="Pfam" id="PF12906">
    <property type="entry name" value="RINGv"/>
    <property type="match status" value="1"/>
</dbReference>
<gene>
    <name evidence="5" type="ORF">VOLCADRAFT_59577</name>
</gene>
<dbReference type="KEGG" id="vcn:VOLCADRAFT_59577"/>
<keyword evidence="1" id="KW-0479">Metal-binding</keyword>
<dbReference type="OrthoDB" id="496970at2759"/>
<protein>
    <recommendedName>
        <fullName evidence="4">RING-CH-type domain-containing protein</fullName>
    </recommendedName>
</protein>
<accession>D8TTB9</accession>
<dbReference type="GeneID" id="9618898"/>
<keyword evidence="3" id="KW-0862">Zinc</keyword>
<evidence type="ECO:0000313" key="5">
    <source>
        <dbReference type="EMBL" id="EFJ49279.1"/>
    </source>
</evidence>
<dbReference type="Proteomes" id="UP000001058">
    <property type="component" value="Unassembled WGS sequence"/>
</dbReference>